<evidence type="ECO:0000313" key="2">
    <source>
        <dbReference type="EMBL" id="TFY71412.1"/>
    </source>
</evidence>
<comment type="caution">
    <text evidence="2">The sequence shown here is derived from an EMBL/GenBank/DDBJ whole genome shotgun (WGS) entry which is preliminary data.</text>
</comment>
<proteinExistence type="predicted"/>
<dbReference type="AlphaFoldDB" id="A0A4Y9ZA42"/>
<protein>
    <submittedName>
        <fullName evidence="2">Uncharacterized protein</fullName>
    </submittedName>
</protein>
<accession>A0A4Y9ZA42</accession>
<organism evidence="2 3">
    <name type="scientific">Dentipellis fragilis</name>
    <dbReference type="NCBI Taxonomy" id="205917"/>
    <lineage>
        <taxon>Eukaryota</taxon>
        <taxon>Fungi</taxon>
        <taxon>Dikarya</taxon>
        <taxon>Basidiomycota</taxon>
        <taxon>Agaricomycotina</taxon>
        <taxon>Agaricomycetes</taxon>
        <taxon>Russulales</taxon>
        <taxon>Hericiaceae</taxon>
        <taxon>Dentipellis</taxon>
    </lineage>
</organism>
<feature type="compositionally biased region" description="Acidic residues" evidence="1">
    <location>
        <begin position="126"/>
        <end position="145"/>
    </location>
</feature>
<sequence length="145" mass="15269">MQHALDLLLHPRVPPLVRSLPHVDALSLFRAEESNEEQDVRTGLGIGVVGFLGAAGNEDEVPATTLPVSPSIGRAAEPAAPAAPFTLFAKPTSSSTTIPAFTAPAPVPTPHTHVQPVYPAITSMPMEEDEEDEEMPSIDIGSDSE</sequence>
<gene>
    <name evidence="2" type="ORF">EVG20_g1596</name>
</gene>
<dbReference type="Proteomes" id="UP000298327">
    <property type="component" value="Unassembled WGS sequence"/>
</dbReference>
<dbReference type="EMBL" id="SEOQ01000052">
    <property type="protein sequence ID" value="TFY71412.1"/>
    <property type="molecule type" value="Genomic_DNA"/>
</dbReference>
<reference evidence="2 3" key="1">
    <citation type="submission" date="2019-02" db="EMBL/GenBank/DDBJ databases">
        <title>Genome sequencing of the rare red list fungi Dentipellis fragilis.</title>
        <authorList>
            <person name="Buettner E."/>
            <person name="Kellner H."/>
        </authorList>
    </citation>
    <scope>NUCLEOTIDE SEQUENCE [LARGE SCALE GENOMIC DNA]</scope>
    <source>
        <strain evidence="2 3">DSM 105465</strain>
    </source>
</reference>
<evidence type="ECO:0000313" key="3">
    <source>
        <dbReference type="Proteomes" id="UP000298327"/>
    </source>
</evidence>
<feature type="region of interest" description="Disordered" evidence="1">
    <location>
        <begin position="125"/>
        <end position="145"/>
    </location>
</feature>
<keyword evidence="3" id="KW-1185">Reference proteome</keyword>
<evidence type="ECO:0000256" key="1">
    <source>
        <dbReference type="SAM" id="MobiDB-lite"/>
    </source>
</evidence>
<name>A0A4Y9ZA42_9AGAM</name>